<proteinExistence type="predicted"/>
<keyword evidence="4" id="KW-1185">Reference proteome</keyword>
<evidence type="ECO:0000313" key="3">
    <source>
        <dbReference type="EMBL" id="APG62035.1"/>
    </source>
</evidence>
<dbReference type="STRING" id="1913578.LPB140_03505"/>
<sequence length="139" mass="14873">MTECAVTMTLLGCAAAFISPAAAQTSSGAGKGSAFLAQADVNSDGLLSLDEFILFQGEGEMQRRDRNKDNILSKAEWIGEGAADSFYQISFDKFNANGDDIFSADEIVDVFTWAFGNRDSNKDGFLSPAEAPKTLLRGN</sequence>
<dbReference type="EMBL" id="CP018154">
    <property type="protein sequence ID" value="APG62035.1"/>
    <property type="molecule type" value="Genomic_DNA"/>
</dbReference>
<dbReference type="InterPro" id="IPR011992">
    <property type="entry name" value="EF-hand-dom_pair"/>
</dbReference>
<feature type="domain" description="EF-hand" evidence="2">
    <location>
        <begin position="36"/>
        <end position="53"/>
    </location>
</feature>
<dbReference type="Gene3D" id="1.10.238.10">
    <property type="entry name" value="EF-hand"/>
    <property type="match status" value="1"/>
</dbReference>
<dbReference type="PROSITE" id="PS00018">
    <property type="entry name" value="EF_HAND_1"/>
    <property type="match status" value="1"/>
</dbReference>
<feature type="signal peptide" evidence="1">
    <location>
        <begin position="1"/>
        <end position="23"/>
    </location>
</feature>
<keyword evidence="1" id="KW-0732">Signal</keyword>
<dbReference type="InterPro" id="IPR018247">
    <property type="entry name" value="EF_Hand_1_Ca_BS"/>
</dbReference>
<dbReference type="InterPro" id="IPR002048">
    <property type="entry name" value="EF_hand_dom"/>
</dbReference>
<reference evidence="3 4" key="1">
    <citation type="submission" date="2016-11" db="EMBL/GenBank/DDBJ databases">
        <title>Sphingorhabdus sp. LPB0140, isolated from marine environment.</title>
        <authorList>
            <person name="Kim E."/>
            <person name="Yi H."/>
        </authorList>
    </citation>
    <scope>NUCLEOTIDE SEQUENCE [LARGE SCALE GENOMIC DNA]</scope>
    <source>
        <strain evidence="3 4">LPB0140</strain>
    </source>
</reference>
<gene>
    <name evidence="3" type="ORF">LPB140_03505</name>
</gene>
<dbReference type="GO" id="GO:0005509">
    <property type="term" value="F:calcium ion binding"/>
    <property type="evidence" value="ECO:0007669"/>
    <property type="project" value="InterPro"/>
</dbReference>
<dbReference type="AlphaFoldDB" id="A0A1L3JA73"/>
<dbReference type="Proteomes" id="UP000242561">
    <property type="component" value="Chromosome"/>
</dbReference>
<feature type="chain" id="PRO_5013018527" description="EF-hand domain-containing protein" evidence="1">
    <location>
        <begin position="24"/>
        <end position="139"/>
    </location>
</feature>
<dbReference type="Pfam" id="PF13202">
    <property type="entry name" value="EF-hand_5"/>
    <property type="match status" value="1"/>
</dbReference>
<evidence type="ECO:0000256" key="1">
    <source>
        <dbReference type="SAM" id="SignalP"/>
    </source>
</evidence>
<evidence type="ECO:0000313" key="4">
    <source>
        <dbReference type="Proteomes" id="UP000242561"/>
    </source>
</evidence>
<dbReference type="SUPFAM" id="SSF47473">
    <property type="entry name" value="EF-hand"/>
    <property type="match status" value="1"/>
</dbReference>
<dbReference type="KEGG" id="sphl:LPB140_03505"/>
<accession>A0A1L3JA73</accession>
<organism evidence="3 4">
    <name type="scientific">Sphingorhabdus lutea</name>
    <dbReference type="NCBI Taxonomy" id="1913578"/>
    <lineage>
        <taxon>Bacteria</taxon>
        <taxon>Pseudomonadati</taxon>
        <taxon>Pseudomonadota</taxon>
        <taxon>Alphaproteobacteria</taxon>
        <taxon>Sphingomonadales</taxon>
        <taxon>Sphingomonadaceae</taxon>
        <taxon>Sphingorhabdus</taxon>
    </lineage>
</organism>
<protein>
    <recommendedName>
        <fullName evidence="2">EF-hand domain-containing protein</fullName>
    </recommendedName>
</protein>
<name>A0A1L3JA73_9SPHN</name>
<evidence type="ECO:0000259" key="2">
    <source>
        <dbReference type="Pfam" id="PF13202"/>
    </source>
</evidence>